<feature type="transmembrane region" description="Helical" evidence="8">
    <location>
        <begin position="61"/>
        <end position="79"/>
    </location>
</feature>
<feature type="transmembrane region" description="Helical" evidence="8">
    <location>
        <begin position="160"/>
        <end position="184"/>
    </location>
</feature>
<dbReference type="InterPro" id="IPR022357">
    <property type="entry name" value="MIP_CS"/>
</dbReference>
<feature type="transmembrane region" description="Helical" evidence="8">
    <location>
        <begin position="130"/>
        <end position="153"/>
    </location>
</feature>
<comment type="similarity">
    <text evidence="2 7">Belongs to the MIP/aquaporin (TC 1.A.8) family.</text>
</comment>
<dbReference type="Proteomes" id="UP000823201">
    <property type="component" value="Unassembled WGS sequence"/>
</dbReference>
<evidence type="ECO:0000313" key="10">
    <source>
        <dbReference type="Proteomes" id="UP000823201"/>
    </source>
</evidence>
<dbReference type="PROSITE" id="PS00221">
    <property type="entry name" value="MIP"/>
    <property type="match status" value="1"/>
</dbReference>
<name>A0ABS2QCQ2_9BACL</name>
<evidence type="ECO:0000256" key="6">
    <source>
        <dbReference type="ARBA" id="ARBA00023136"/>
    </source>
</evidence>
<evidence type="ECO:0000256" key="7">
    <source>
        <dbReference type="RuleBase" id="RU000477"/>
    </source>
</evidence>
<accession>A0ABS2QCQ2</accession>
<protein>
    <submittedName>
        <fullName evidence="9">Glycerol uptake facilitator protein</fullName>
    </submittedName>
</protein>
<dbReference type="PANTHER" id="PTHR43829">
    <property type="entry name" value="AQUAPORIN OR AQUAGLYCEROPORIN RELATED"/>
    <property type="match status" value="1"/>
</dbReference>
<evidence type="ECO:0000256" key="1">
    <source>
        <dbReference type="ARBA" id="ARBA00004141"/>
    </source>
</evidence>
<organism evidence="9 10">
    <name type="scientific">Sporolactobacillus spathodeae</name>
    <dbReference type="NCBI Taxonomy" id="1465502"/>
    <lineage>
        <taxon>Bacteria</taxon>
        <taxon>Bacillati</taxon>
        <taxon>Bacillota</taxon>
        <taxon>Bacilli</taxon>
        <taxon>Bacillales</taxon>
        <taxon>Sporolactobacillaceae</taxon>
        <taxon>Sporolactobacillus</taxon>
    </lineage>
</organism>
<comment type="subcellular location">
    <subcellularLocation>
        <location evidence="1">Membrane</location>
        <topology evidence="1">Multi-pass membrane protein</topology>
    </subcellularLocation>
</comment>
<keyword evidence="6 8" id="KW-0472">Membrane</keyword>
<gene>
    <name evidence="9" type="ORF">JOC27_002392</name>
</gene>
<sequence>METFLAELFGTFIMVLLGDGAVANVILKKSKAENSGWIVITAGWAFAVSLPVWIFGSVSGAHFNPAVTLGLAVIGKFAWSHVAGYLVAQFIGAFLAAVVLFLHFYKHFEATDDPATKLGVFSTGPAIRSYFFNFLGEFVNTFVLLFGIVGIVSQKMAPGLMGLAIGILIFAIGLSLGGTTGYAINPARDLAPRIAHALLPIPGKGSSDWSYAWIPVVAPILGGICGALTYMLIFQ</sequence>
<dbReference type="PANTHER" id="PTHR43829:SF9">
    <property type="entry name" value="AQUAPORIN-9"/>
    <property type="match status" value="1"/>
</dbReference>
<feature type="transmembrane region" description="Helical" evidence="8">
    <location>
        <begin position="212"/>
        <end position="233"/>
    </location>
</feature>
<dbReference type="NCBIfam" id="TIGR00861">
    <property type="entry name" value="MIP"/>
    <property type="match status" value="1"/>
</dbReference>
<feature type="transmembrane region" description="Helical" evidence="8">
    <location>
        <begin position="86"/>
        <end position="105"/>
    </location>
</feature>
<evidence type="ECO:0000313" key="9">
    <source>
        <dbReference type="EMBL" id="MBM7658929.1"/>
    </source>
</evidence>
<comment type="caution">
    <text evidence="9">The sequence shown here is derived from an EMBL/GenBank/DDBJ whole genome shotgun (WGS) entry which is preliminary data.</text>
</comment>
<evidence type="ECO:0000256" key="8">
    <source>
        <dbReference type="SAM" id="Phobius"/>
    </source>
</evidence>
<dbReference type="Pfam" id="PF00230">
    <property type="entry name" value="MIP"/>
    <property type="match status" value="1"/>
</dbReference>
<dbReference type="InterPro" id="IPR000425">
    <property type="entry name" value="MIP"/>
</dbReference>
<evidence type="ECO:0000256" key="2">
    <source>
        <dbReference type="ARBA" id="ARBA00006175"/>
    </source>
</evidence>
<keyword evidence="4 7" id="KW-0812">Transmembrane</keyword>
<keyword evidence="5 8" id="KW-1133">Transmembrane helix</keyword>
<dbReference type="SUPFAM" id="SSF81338">
    <property type="entry name" value="Aquaporin-like"/>
    <property type="match status" value="1"/>
</dbReference>
<dbReference type="InterPro" id="IPR050363">
    <property type="entry name" value="MIP/Aquaporin"/>
</dbReference>
<dbReference type="PRINTS" id="PR00783">
    <property type="entry name" value="MINTRINSICP"/>
</dbReference>
<dbReference type="EMBL" id="JAFBEV010000027">
    <property type="protein sequence ID" value="MBM7658929.1"/>
    <property type="molecule type" value="Genomic_DNA"/>
</dbReference>
<feature type="transmembrane region" description="Helical" evidence="8">
    <location>
        <begin position="36"/>
        <end position="55"/>
    </location>
</feature>
<reference evidence="9 10" key="1">
    <citation type="submission" date="2021-01" db="EMBL/GenBank/DDBJ databases">
        <title>Genomic Encyclopedia of Type Strains, Phase IV (KMG-IV): sequencing the most valuable type-strain genomes for metagenomic binning, comparative biology and taxonomic classification.</title>
        <authorList>
            <person name="Goeker M."/>
        </authorList>
    </citation>
    <scope>NUCLEOTIDE SEQUENCE [LARGE SCALE GENOMIC DNA]</scope>
    <source>
        <strain evidence="9 10">DSM 100968</strain>
    </source>
</reference>
<dbReference type="InterPro" id="IPR023271">
    <property type="entry name" value="Aquaporin-like"/>
</dbReference>
<evidence type="ECO:0000256" key="4">
    <source>
        <dbReference type="ARBA" id="ARBA00022692"/>
    </source>
</evidence>
<keyword evidence="3 7" id="KW-0813">Transport</keyword>
<dbReference type="Gene3D" id="1.20.1080.10">
    <property type="entry name" value="Glycerol uptake facilitator protein"/>
    <property type="match status" value="1"/>
</dbReference>
<feature type="transmembrane region" description="Helical" evidence="8">
    <location>
        <begin position="6"/>
        <end position="27"/>
    </location>
</feature>
<proteinExistence type="inferred from homology"/>
<evidence type="ECO:0000256" key="5">
    <source>
        <dbReference type="ARBA" id="ARBA00022989"/>
    </source>
</evidence>
<keyword evidence="10" id="KW-1185">Reference proteome</keyword>
<dbReference type="RefSeq" id="WP_205007473.1">
    <property type="nucleotide sequence ID" value="NZ_CBCRXA010000022.1"/>
</dbReference>
<evidence type="ECO:0000256" key="3">
    <source>
        <dbReference type="ARBA" id="ARBA00022448"/>
    </source>
</evidence>